<proteinExistence type="predicted"/>
<reference evidence="2" key="2">
    <citation type="journal article" date="2018" name="Environ. Sci. Technol.">
        <title>The Toxicogenome of Hyalella azteca: A Model for Sediment Ecotoxicology and Evolutionary Toxicology.</title>
        <authorList>
            <person name="Poynton H.C."/>
            <person name="Hasenbein S."/>
            <person name="Benoit J.B."/>
            <person name="Sepulveda M.S."/>
            <person name="Poelchau M.F."/>
            <person name="Hughes D.S.T."/>
            <person name="Murali S.C."/>
            <person name="Chen S."/>
            <person name="Glastad K.M."/>
            <person name="Goodisman M.A.D."/>
            <person name="Werren J.H."/>
            <person name="Vineis J.H."/>
            <person name="Bowen J.L."/>
            <person name="Friedrich M."/>
            <person name="Jones J."/>
            <person name="Robertson H.M."/>
            <person name="Feyereisen R."/>
            <person name="Mechler-Hickson A."/>
            <person name="Mathers N."/>
            <person name="Lee C.E."/>
            <person name="Colbourne J.K."/>
            <person name="Biales A."/>
            <person name="Johnston J.S."/>
            <person name="Wellborn G.A."/>
            <person name="Rosendale A.J."/>
            <person name="Cridge A.G."/>
            <person name="Munoz-Torres M.C."/>
            <person name="Bain P.A."/>
            <person name="Manny A.R."/>
            <person name="Major K.M."/>
            <person name="Lambert F.N."/>
            <person name="Vulpe C.D."/>
            <person name="Tuck P."/>
            <person name="Blalock B.J."/>
            <person name="Lin Y.Y."/>
            <person name="Smith M.E."/>
            <person name="Ochoa-Acuna H."/>
            <person name="Chen M.M."/>
            <person name="Childers C.P."/>
            <person name="Qu J."/>
            <person name="Dugan S."/>
            <person name="Lee S.L."/>
            <person name="Chao H."/>
            <person name="Dinh H."/>
            <person name="Han Y."/>
            <person name="Doddapaneni H."/>
            <person name="Worley K.C."/>
            <person name="Muzny D.M."/>
            <person name="Gibbs R.A."/>
            <person name="Richards S."/>
        </authorList>
    </citation>
    <scope>NUCLEOTIDE SEQUENCE</scope>
    <source>
        <strain evidence="2">HAZT.00-mixed</strain>
        <tissue evidence="2">Whole organism</tissue>
    </source>
</reference>
<dbReference type="EMBL" id="JQDR03005880">
    <property type="protein sequence ID" value="KAA0201077.1"/>
    <property type="molecule type" value="Genomic_DNA"/>
</dbReference>
<protein>
    <submittedName>
        <fullName evidence="2">Uncharacterized protein</fullName>
    </submittedName>
</protein>
<evidence type="ECO:0000256" key="1">
    <source>
        <dbReference type="SAM" id="MobiDB-lite"/>
    </source>
</evidence>
<reference evidence="2" key="1">
    <citation type="submission" date="2014-08" db="EMBL/GenBank/DDBJ databases">
        <authorList>
            <person name="Murali S."/>
            <person name="Richards S."/>
            <person name="Bandaranaike D."/>
            <person name="Bellair M."/>
            <person name="Blankenburg K."/>
            <person name="Chao H."/>
            <person name="Dinh H."/>
            <person name="Doddapaneni H."/>
            <person name="Dugan-Rocha S."/>
            <person name="Elkadiri S."/>
            <person name="Gnanaolivu R."/>
            <person name="Hughes D."/>
            <person name="Lee S."/>
            <person name="Li M."/>
            <person name="Ming W."/>
            <person name="Munidasa M."/>
            <person name="Muniz J."/>
            <person name="Nguyen L."/>
            <person name="Osuji N."/>
            <person name="Pu L.-L."/>
            <person name="Puazo M."/>
            <person name="Skinner E."/>
            <person name="Qu C."/>
            <person name="Quiroz J."/>
            <person name="Raj R."/>
            <person name="Weissenberger G."/>
            <person name="Xin Y."/>
            <person name="Zou X."/>
            <person name="Han Y."/>
            <person name="Worley K."/>
            <person name="Muzny D."/>
            <person name="Gibbs R."/>
        </authorList>
    </citation>
    <scope>NUCLEOTIDE SEQUENCE</scope>
    <source>
        <strain evidence="2">HAZT.00-mixed</strain>
        <tissue evidence="2">Whole organism</tissue>
    </source>
</reference>
<reference evidence="2" key="3">
    <citation type="submission" date="2019-06" db="EMBL/GenBank/DDBJ databases">
        <authorList>
            <person name="Poynton C."/>
            <person name="Hasenbein S."/>
            <person name="Benoit J.B."/>
            <person name="Sepulveda M.S."/>
            <person name="Poelchau M.F."/>
            <person name="Murali S.C."/>
            <person name="Chen S."/>
            <person name="Glastad K.M."/>
            <person name="Werren J.H."/>
            <person name="Vineis J.H."/>
            <person name="Bowen J.L."/>
            <person name="Friedrich M."/>
            <person name="Jones J."/>
            <person name="Robertson H.M."/>
            <person name="Feyereisen R."/>
            <person name="Mechler-Hickson A."/>
            <person name="Mathers N."/>
            <person name="Lee C.E."/>
            <person name="Colbourne J.K."/>
            <person name="Biales A."/>
            <person name="Johnston J.S."/>
            <person name="Wellborn G.A."/>
            <person name="Rosendale A.J."/>
            <person name="Cridge A.G."/>
            <person name="Munoz-Torres M.C."/>
            <person name="Bain P.A."/>
            <person name="Manny A.R."/>
            <person name="Major K.M."/>
            <person name="Lambert F.N."/>
            <person name="Vulpe C.D."/>
            <person name="Tuck P."/>
            <person name="Blalock B.J."/>
            <person name="Lin Y.-Y."/>
            <person name="Smith M.E."/>
            <person name="Ochoa-Acuna H."/>
            <person name="Chen M.-J.M."/>
            <person name="Childers C.P."/>
            <person name="Qu J."/>
            <person name="Dugan S."/>
            <person name="Lee S.L."/>
            <person name="Chao H."/>
            <person name="Dinh H."/>
            <person name="Han Y."/>
            <person name="Doddapaneni H."/>
            <person name="Worley K.C."/>
            <person name="Muzny D.M."/>
            <person name="Gibbs R.A."/>
            <person name="Richards S."/>
        </authorList>
    </citation>
    <scope>NUCLEOTIDE SEQUENCE</scope>
    <source>
        <strain evidence="2">HAZT.00-mixed</strain>
        <tissue evidence="2">Whole organism</tissue>
    </source>
</reference>
<organism evidence="2">
    <name type="scientific">Hyalella azteca</name>
    <name type="common">Amphipod</name>
    <dbReference type="NCBI Taxonomy" id="294128"/>
    <lineage>
        <taxon>Eukaryota</taxon>
        <taxon>Metazoa</taxon>
        <taxon>Ecdysozoa</taxon>
        <taxon>Arthropoda</taxon>
        <taxon>Crustacea</taxon>
        <taxon>Multicrustacea</taxon>
        <taxon>Malacostraca</taxon>
        <taxon>Eumalacostraca</taxon>
        <taxon>Peracarida</taxon>
        <taxon>Amphipoda</taxon>
        <taxon>Senticaudata</taxon>
        <taxon>Talitrida</taxon>
        <taxon>Talitroidea</taxon>
        <taxon>Hyalellidae</taxon>
        <taxon>Hyalella</taxon>
    </lineage>
</organism>
<evidence type="ECO:0000313" key="2">
    <source>
        <dbReference type="EMBL" id="KAA0201077.1"/>
    </source>
</evidence>
<name>A0A6A0H863_HYAAZ</name>
<gene>
    <name evidence="2" type="ORF">HAZT_HAZT006241</name>
</gene>
<feature type="compositionally biased region" description="Acidic residues" evidence="1">
    <location>
        <begin position="44"/>
        <end position="54"/>
    </location>
</feature>
<accession>A0A6A0H863</accession>
<dbReference type="AlphaFoldDB" id="A0A6A0H863"/>
<dbReference type="Proteomes" id="UP000711488">
    <property type="component" value="Unassembled WGS sequence"/>
</dbReference>
<feature type="region of interest" description="Disordered" evidence="1">
    <location>
        <begin position="21"/>
        <end position="54"/>
    </location>
</feature>
<sequence>MADPRSFSRELLVSDYSEAHSSGYFSSRCDGVSVTDSSARDDDSSSDDSDWDEDEWPAHHPLVLPLYGCERPELEFSCERDLRTFLVPVRQQLQDCLQALPYDTVSTFLQFCQEFNKNRSDYSSLSEFFRDYDIPVLPGRYTCVGLSSDLLSKLAHLESSYPGLKDSMYQVSCEEDIERLDWYCSNSTPPLFPSEKEHVLVCVRLRVAGRPGVVLMDPGYHVSEPMVVMEDGLSPHAATHVAKCGTTTKTNTYEIYEHNPSYVVWRSSKETPLGTSKCVNVVHVSHPFLSGLDVAERRNLVYGMKTLINRARNGEIRSSFYFTLQPIRTAKLTLFFSDDDGEQFRVKVPFTKFLDGPNSVGHNTGLERWSPALKCAWTCGEEDLWREALARVARDSGRGREIIDILPQIASLLADNNLLDQLLEINAAIESMSKDN</sequence>
<comment type="caution">
    <text evidence="2">The sequence shown here is derived from an EMBL/GenBank/DDBJ whole genome shotgun (WGS) entry which is preliminary data.</text>
</comment>